<sequence length="135" mass="15665">ASLDDNNFDPANLKCLHPPPQEPLNIMEPDLHLSLDIFLAISNASEQTYHAVHATLPRYDPEYGILSYYDIKWQVAELSGIVLLLHHICINTCIMYTSLFRDLETCSICHEPQYEQLKPYLKIPHQEFYTVRTTF</sequence>
<dbReference type="RefSeq" id="XP_009550717.1">
    <property type="nucleotide sequence ID" value="XM_009552422.1"/>
</dbReference>
<dbReference type="EMBL" id="KI925463">
    <property type="protein sequence ID" value="ETW77175.1"/>
    <property type="molecule type" value="Genomic_DNA"/>
</dbReference>
<reference evidence="1 2" key="1">
    <citation type="journal article" date="2012" name="New Phytol.">
        <title>Insight into trade-off between wood decay and parasitism from the genome of a fungal forest pathogen.</title>
        <authorList>
            <person name="Olson A."/>
            <person name="Aerts A."/>
            <person name="Asiegbu F."/>
            <person name="Belbahri L."/>
            <person name="Bouzid O."/>
            <person name="Broberg A."/>
            <person name="Canback B."/>
            <person name="Coutinho P.M."/>
            <person name="Cullen D."/>
            <person name="Dalman K."/>
            <person name="Deflorio G."/>
            <person name="van Diepen L.T."/>
            <person name="Dunand C."/>
            <person name="Duplessis S."/>
            <person name="Durling M."/>
            <person name="Gonthier P."/>
            <person name="Grimwood J."/>
            <person name="Fossdal C.G."/>
            <person name="Hansson D."/>
            <person name="Henrissat B."/>
            <person name="Hietala A."/>
            <person name="Himmelstrand K."/>
            <person name="Hoffmeister D."/>
            <person name="Hogberg N."/>
            <person name="James T.Y."/>
            <person name="Karlsson M."/>
            <person name="Kohler A."/>
            <person name="Kues U."/>
            <person name="Lee Y.H."/>
            <person name="Lin Y.C."/>
            <person name="Lind M."/>
            <person name="Lindquist E."/>
            <person name="Lombard V."/>
            <person name="Lucas S."/>
            <person name="Lunden K."/>
            <person name="Morin E."/>
            <person name="Murat C."/>
            <person name="Park J."/>
            <person name="Raffaello T."/>
            <person name="Rouze P."/>
            <person name="Salamov A."/>
            <person name="Schmutz J."/>
            <person name="Solheim H."/>
            <person name="Stahlberg J."/>
            <person name="Velez H."/>
            <person name="de Vries R.P."/>
            <person name="Wiebenga A."/>
            <person name="Woodward S."/>
            <person name="Yakovlev I."/>
            <person name="Garbelotto M."/>
            <person name="Martin F."/>
            <person name="Grigoriev I.V."/>
            <person name="Stenlid J."/>
        </authorList>
    </citation>
    <scope>NUCLEOTIDE SEQUENCE [LARGE SCALE GENOMIC DNA]</scope>
    <source>
        <strain evidence="1 2">TC 32-1</strain>
    </source>
</reference>
<evidence type="ECO:0000313" key="1">
    <source>
        <dbReference type="EMBL" id="ETW77175.1"/>
    </source>
</evidence>
<dbReference type="STRING" id="747525.W4JVR8"/>
<name>W4JVR8_HETIT</name>
<dbReference type="Proteomes" id="UP000030671">
    <property type="component" value="Unassembled WGS sequence"/>
</dbReference>
<feature type="non-terminal residue" evidence="1">
    <location>
        <position position="1"/>
    </location>
</feature>
<evidence type="ECO:0000313" key="2">
    <source>
        <dbReference type="Proteomes" id="UP000030671"/>
    </source>
</evidence>
<protein>
    <submittedName>
        <fullName evidence="1">Uncharacterized protein</fullName>
    </submittedName>
</protein>
<accession>W4JVR8</accession>
<gene>
    <name evidence="1" type="ORF">HETIRDRAFT_327385</name>
</gene>
<dbReference type="AlphaFoldDB" id="W4JVR8"/>
<dbReference type="GeneID" id="20671325"/>
<organism evidence="1 2">
    <name type="scientific">Heterobasidion irregulare (strain TC 32-1)</name>
    <dbReference type="NCBI Taxonomy" id="747525"/>
    <lineage>
        <taxon>Eukaryota</taxon>
        <taxon>Fungi</taxon>
        <taxon>Dikarya</taxon>
        <taxon>Basidiomycota</taxon>
        <taxon>Agaricomycotina</taxon>
        <taxon>Agaricomycetes</taxon>
        <taxon>Russulales</taxon>
        <taxon>Bondarzewiaceae</taxon>
        <taxon>Heterobasidion</taxon>
        <taxon>Heterobasidion annosum species complex</taxon>
    </lineage>
</organism>
<proteinExistence type="predicted"/>
<dbReference type="OrthoDB" id="2742740at2759"/>
<dbReference type="KEGG" id="hir:HETIRDRAFT_327385"/>
<dbReference type="HOGENOM" id="CLU_007337_3_2_1"/>
<dbReference type="InParanoid" id="W4JVR8"/>
<keyword evidence="2" id="KW-1185">Reference proteome</keyword>